<dbReference type="GO" id="GO:0030170">
    <property type="term" value="F:pyridoxal phosphate binding"/>
    <property type="evidence" value="ECO:0007669"/>
    <property type="project" value="TreeGrafter"/>
</dbReference>
<dbReference type="Pfam" id="PF13186">
    <property type="entry name" value="SPASM"/>
    <property type="match status" value="1"/>
</dbReference>
<dbReference type="GO" id="GO:0051536">
    <property type="term" value="F:iron-sulfur cluster binding"/>
    <property type="evidence" value="ECO:0007669"/>
    <property type="project" value="UniProtKB-KW"/>
</dbReference>
<name>A0A1Y5F6I5_9BACT</name>
<reference evidence="12" key="1">
    <citation type="journal article" date="2017" name="Proc. Natl. Acad. Sci. U.S.A.">
        <title>Simulation of Deepwater Horizon oil plume reveals substrate specialization within a complex community of hydrocarbon-degraders.</title>
        <authorList>
            <person name="Hu P."/>
            <person name="Dubinsky E.A."/>
            <person name="Probst A.J."/>
            <person name="Wang J."/>
            <person name="Sieber C.M.K."/>
            <person name="Tom L.M."/>
            <person name="Gardinali P."/>
            <person name="Banfield J.F."/>
            <person name="Atlas R.M."/>
            <person name="Andersen G.L."/>
        </authorList>
    </citation>
    <scope>NUCLEOTIDE SEQUENCE [LARGE SCALE GENOMIC DNA]</scope>
</reference>
<dbReference type="InterPro" id="IPR007197">
    <property type="entry name" value="rSAM"/>
</dbReference>
<evidence type="ECO:0000313" key="12">
    <source>
        <dbReference type="Proteomes" id="UP000196531"/>
    </source>
</evidence>
<comment type="cofactor">
    <cofactor evidence="1">
        <name>[4Fe-4S] cluster</name>
        <dbReference type="ChEBI" id="CHEBI:49883"/>
    </cofactor>
</comment>
<evidence type="ECO:0000259" key="10">
    <source>
        <dbReference type="Pfam" id="PF13186"/>
    </source>
</evidence>
<dbReference type="Proteomes" id="UP000196531">
    <property type="component" value="Unassembled WGS sequence"/>
</dbReference>
<dbReference type="GO" id="GO:0008483">
    <property type="term" value="F:transaminase activity"/>
    <property type="evidence" value="ECO:0007669"/>
    <property type="project" value="TreeGrafter"/>
</dbReference>
<keyword evidence="4" id="KW-0408">Iron</keyword>
<organism evidence="11 12">
    <name type="scientific">Halobacteriovorax marinus</name>
    <dbReference type="NCBI Taxonomy" id="97084"/>
    <lineage>
        <taxon>Bacteria</taxon>
        <taxon>Pseudomonadati</taxon>
        <taxon>Bdellovibrionota</taxon>
        <taxon>Bacteriovoracia</taxon>
        <taxon>Bacteriovoracales</taxon>
        <taxon>Halobacteriovoraceae</taxon>
        <taxon>Halobacteriovorax</taxon>
    </lineage>
</organism>
<evidence type="ECO:0000256" key="6">
    <source>
        <dbReference type="ARBA" id="ARBA00037999"/>
    </source>
</evidence>
<evidence type="ECO:0000256" key="4">
    <source>
        <dbReference type="ARBA" id="ARBA00023004"/>
    </source>
</evidence>
<dbReference type="SUPFAM" id="SSF53383">
    <property type="entry name" value="PLP-dependent transferases"/>
    <property type="match status" value="1"/>
</dbReference>
<dbReference type="CDD" id="cd01335">
    <property type="entry name" value="Radical_SAM"/>
    <property type="match status" value="1"/>
</dbReference>
<keyword evidence="8" id="KW-0472">Membrane</keyword>
<evidence type="ECO:0000256" key="7">
    <source>
        <dbReference type="RuleBase" id="RU004508"/>
    </source>
</evidence>
<keyword evidence="2" id="KW-0949">S-adenosyl-L-methionine</keyword>
<accession>A0A1Y5F6I5</accession>
<dbReference type="GO" id="GO:0046872">
    <property type="term" value="F:metal ion binding"/>
    <property type="evidence" value="ECO:0007669"/>
    <property type="project" value="UniProtKB-KW"/>
</dbReference>
<evidence type="ECO:0000256" key="8">
    <source>
        <dbReference type="SAM" id="Phobius"/>
    </source>
</evidence>
<dbReference type="SFLD" id="SFLDS00029">
    <property type="entry name" value="Radical_SAM"/>
    <property type="match status" value="1"/>
</dbReference>
<dbReference type="InterPro" id="IPR023885">
    <property type="entry name" value="4Fe4S-binding_SPASM_dom"/>
</dbReference>
<dbReference type="PANTHER" id="PTHR30244:SF34">
    <property type="entry name" value="DTDP-4-AMINO-4,6-DIDEOXYGALACTOSE TRANSAMINASE"/>
    <property type="match status" value="1"/>
</dbReference>
<evidence type="ECO:0000256" key="3">
    <source>
        <dbReference type="ARBA" id="ARBA00022723"/>
    </source>
</evidence>
<dbReference type="Gene3D" id="3.20.20.70">
    <property type="entry name" value="Aldolase class I"/>
    <property type="match status" value="1"/>
</dbReference>
<dbReference type="Gene3D" id="3.40.640.10">
    <property type="entry name" value="Type I PLP-dependent aspartate aminotransferase-like (Major domain)"/>
    <property type="match status" value="1"/>
</dbReference>
<dbReference type="NCBIfam" id="TIGR04085">
    <property type="entry name" value="rSAM_more_4Fe4S"/>
    <property type="match status" value="1"/>
</dbReference>
<keyword evidence="8" id="KW-0812">Transmembrane</keyword>
<feature type="domain" description="Radical SAM core" evidence="9">
    <location>
        <begin position="11"/>
        <end position="123"/>
    </location>
</feature>
<dbReference type="SUPFAM" id="SSF102114">
    <property type="entry name" value="Radical SAM enzymes"/>
    <property type="match status" value="1"/>
</dbReference>
<dbReference type="PANTHER" id="PTHR30244">
    <property type="entry name" value="TRANSAMINASE"/>
    <property type="match status" value="1"/>
</dbReference>
<evidence type="ECO:0000256" key="5">
    <source>
        <dbReference type="ARBA" id="ARBA00023014"/>
    </source>
</evidence>
<dbReference type="InterPro" id="IPR015424">
    <property type="entry name" value="PyrdxlP-dep_Trfase"/>
</dbReference>
<comment type="caution">
    <text evidence="11">The sequence shown here is derived from an EMBL/GenBank/DDBJ whole genome shotgun (WGS) entry which is preliminary data.</text>
</comment>
<dbReference type="InterPro" id="IPR015422">
    <property type="entry name" value="PyrdxlP-dep_Trfase_small"/>
</dbReference>
<evidence type="ECO:0000256" key="2">
    <source>
        <dbReference type="ARBA" id="ARBA00022691"/>
    </source>
</evidence>
<protein>
    <submittedName>
        <fullName evidence="11">Uncharacterized protein</fullName>
    </submittedName>
</protein>
<feature type="domain" description="4Fe4S-binding SPASM" evidence="10">
    <location>
        <begin position="172"/>
        <end position="239"/>
    </location>
</feature>
<dbReference type="InterPro" id="IPR015421">
    <property type="entry name" value="PyrdxlP-dep_Trfase_major"/>
</dbReference>
<proteinExistence type="inferred from homology"/>
<dbReference type="InterPro" id="IPR000653">
    <property type="entry name" value="DegT/StrS_aminotransferase"/>
</dbReference>
<evidence type="ECO:0000313" key="11">
    <source>
        <dbReference type="EMBL" id="OUR93669.1"/>
    </source>
</evidence>
<dbReference type="InterPro" id="IPR013785">
    <property type="entry name" value="Aldolase_TIM"/>
</dbReference>
<keyword evidence="5" id="KW-0411">Iron-sulfur</keyword>
<dbReference type="GO" id="GO:0000271">
    <property type="term" value="P:polysaccharide biosynthetic process"/>
    <property type="evidence" value="ECO:0007669"/>
    <property type="project" value="TreeGrafter"/>
</dbReference>
<feature type="transmembrane region" description="Helical" evidence="8">
    <location>
        <begin position="325"/>
        <end position="349"/>
    </location>
</feature>
<keyword evidence="3" id="KW-0479">Metal-binding</keyword>
<keyword evidence="7" id="KW-0663">Pyridoxal phosphate</keyword>
<feature type="transmembrane region" description="Helical" evidence="8">
    <location>
        <begin position="301"/>
        <end position="319"/>
    </location>
</feature>
<sequence length="647" mass="73228">MKSLPNLVEIEINSACNRKCSYCPNSISKRVETGDMEEKTFIRIMDQLGEYNYSGKISFEFYNEPLLSRNFLNYTKIARKKLPNAILVLYSNGTKITSKEKFKEIQDAGIDYFYITKHENEEDYKFDEVYKTLSRDDSSFIEYRNFDEIDLYNRGGLLEVITSKEDTSNLPCSIPTNNLTITLKGNVVSCFEDYEQNFVLGNVNETHVIDIWNSLEYKEFRKDLKDGKRHLYENCKDCDRIDKNMKKEIKTNNKHFLGDEELAAIKRVFEKGNTYRYQMEESECAAFEREFSEKLGFEKSIIITSGTNALVAGLLAVGVGPKDEVIIPSYTYIATAAAVLTVGAIPVVVNIKSDMTISLEEISNAITDRTKAIIPVHMDGVQCDIEAIVELAAKNNLSVIEDVAQAMGGKFNGKYLGTFGDIGCFSLNRDKILSCGEGGIVATTRADLREKLLCITDHGYSFNPLHKDEFSTIKPFLGLSMRVSDISGAIMRVQLEKLSKIQEAYRERKEIFLKELSQIGDNFEIIAARDSAGDCCTSIHINCKAPDRAMILSKKLLQHQIYSIPVTLRNAHCVWKWKDMLGAGASSDDRLNPFLNTDKKYSYSKAFFLDSLDILMSTLKIDIDVTKDIDEVRSMARSVALLCEKTE</sequence>
<dbReference type="Gene3D" id="3.90.1150.10">
    <property type="entry name" value="Aspartate Aminotransferase, domain 1"/>
    <property type="match status" value="1"/>
</dbReference>
<dbReference type="EMBL" id="MAAO01000015">
    <property type="protein sequence ID" value="OUR93669.1"/>
    <property type="molecule type" value="Genomic_DNA"/>
</dbReference>
<dbReference type="AlphaFoldDB" id="A0A1Y5F6I5"/>
<dbReference type="Pfam" id="PF01041">
    <property type="entry name" value="DegT_DnrJ_EryC1"/>
    <property type="match status" value="1"/>
</dbReference>
<gene>
    <name evidence="11" type="ORF">A9Q84_19580</name>
</gene>
<evidence type="ECO:0000256" key="1">
    <source>
        <dbReference type="ARBA" id="ARBA00001966"/>
    </source>
</evidence>
<comment type="similarity">
    <text evidence="6 7">Belongs to the DegT/DnrJ/EryC1 family.</text>
</comment>
<dbReference type="Pfam" id="PF04055">
    <property type="entry name" value="Radical_SAM"/>
    <property type="match status" value="1"/>
</dbReference>
<evidence type="ECO:0000259" key="9">
    <source>
        <dbReference type="Pfam" id="PF04055"/>
    </source>
</evidence>
<dbReference type="InterPro" id="IPR058240">
    <property type="entry name" value="rSAM_sf"/>
</dbReference>
<keyword evidence="8" id="KW-1133">Transmembrane helix</keyword>